<dbReference type="Gene3D" id="3.40.50.300">
    <property type="entry name" value="P-loop containing nucleotide triphosphate hydrolases"/>
    <property type="match status" value="1"/>
</dbReference>
<organism evidence="1 2">
    <name type="scientific">Duganella vulcania</name>
    <dbReference type="NCBI Taxonomy" id="2692166"/>
    <lineage>
        <taxon>Bacteria</taxon>
        <taxon>Pseudomonadati</taxon>
        <taxon>Pseudomonadota</taxon>
        <taxon>Betaproteobacteria</taxon>
        <taxon>Burkholderiales</taxon>
        <taxon>Oxalobacteraceae</taxon>
        <taxon>Telluria group</taxon>
        <taxon>Duganella</taxon>
    </lineage>
</organism>
<keyword evidence="1" id="KW-0547">Nucleotide-binding</keyword>
<dbReference type="EMBL" id="WWCX01000001">
    <property type="protein sequence ID" value="MYM92659.1"/>
    <property type="molecule type" value="Genomic_DNA"/>
</dbReference>
<evidence type="ECO:0000313" key="1">
    <source>
        <dbReference type="EMBL" id="MYM92659.1"/>
    </source>
</evidence>
<dbReference type="RefSeq" id="WP_161081918.1">
    <property type="nucleotide sequence ID" value="NZ_WWCX01000001.1"/>
</dbReference>
<protein>
    <submittedName>
        <fullName evidence="1">ATP-binding protein</fullName>
    </submittedName>
</protein>
<dbReference type="InterPro" id="IPR027417">
    <property type="entry name" value="P-loop_NTPase"/>
</dbReference>
<evidence type="ECO:0000313" key="2">
    <source>
        <dbReference type="Proteomes" id="UP000447355"/>
    </source>
</evidence>
<dbReference type="Proteomes" id="UP000447355">
    <property type="component" value="Unassembled WGS sequence"/>
</dbReference>
<comment type="caution">
    <text evidence="1">The sequence shown here is derived from an EMBL/GenBank/DDBJ whole genome shotgun (WGS) entry which is preliminary data.</text>
</comment>
<name>A0A845GJ25_9BURK</name>
<dbReference type="GO" id="GO:0005524">
    <property type="term" value="F:ATP binding"/>
    <property type="evidence" value="ECO:0007669"/>
    <property type="project" value="UniProtKB-KW"/>
</dbReference>
<dbReference type="AlphaFoldDB" id="A0A845GJ25"/>
<gene>
    <name evidence="1" type="ORF">GTP90_02150</name>
</gene>
<accession>A0A845GJ25</accession>
<keyword evidence="1" id="KW-0067">ATP-binding</keyword>
<dbReference type="PANTHER" id="PTHR34301:SF8">
    <property type="entry name" value="ATPASE DOMAIN-CONTAINING PROTEIN"/>
    <property type="match status" value="1"/>
</dbReference>
<reference evidence="1" key="1">
    <citation type="submission" date="2019-12" db="EMBL/GenBank/DDBJ databases">
        <title>Novel species isolated from a subtropical stream in China.</title>
        <authorList>
            <person name="Lu H."/>
        </authorList>
    </citation>
    <scope>NUCLEOTIDE SEQUENCE [LARGE SCALE GENOMIC DNA]</scope>
    <source>
        <strain evidence="1">FT81W</strain>
    </source>
</reference>
<sequence>MTQYFARPELAAQMAKQIIHPDVLSAHLRSGLFISGNRRTGKTSFVKGDLIPALEKEAALVIYADLWSDVKANPSTLIHDALKKALIDLQSPGSALLKRLSAIRNFELGAAGFKFGFKVDSVGTPGGATLAQVITEVVDQAQRDVVLIVDEVQQAMATEEGNDVLLALKAARDAVNLRIATPGHFLFIGTGSHRSMVRELTTKKTQAFHGAATVDYPLLGQDYVDDLMAKLRASGRTELPSNQAVYEAFVTLGHRPEDLSRALRQLLAGDQTRVSLDDALKIIAQALRNANADVELIKIEQLGTLAEAIFDRIASSDGDAKGVFSGEAATAYSTAVGREVRVEEIQPVVNELVATNLVMRRGHGLYAVSDPVVQASWRQQRQDLLGQPENKAP</sequence>
<dbReference type="SUPFAM" id="SSF52540">
    <property type="entry name" value="P-loop containing nucleoside triphosphate hydrolases"/>
    <property type="match status" value="1"/>
</dbReference>
<proteinExistence type="predicted"/>
<dbReference type="PANTHER" id="PTHR34301">
    <property type="entry name" value="DNA-BINDING PROTEIN-RELATED"/>
    <property type="match status" value="1"/>
</dbReference>